<keyword evidence="3" id="KW-0238">DNA-binding</keyword>
<dbReference type="SUPFAM" id="SSF46785">
    <property type="entry name" value="Winged helix' DNA-binding domain"/>
    <property type="match status" value="1"/>
</dbReference>
<dbReference type="InterPro" id="IPR005119">
    <property type="entry name" value="LysR_subst-bd"/>
</dbReference>
<dbReference type="Pfam" id="PF03466">
    <property type="entry name" value="LysR_substrate"/>
    <property type="match status" value="1"/>
</dbReference>
<evidence type="ECO:0000256" key="1">
    <source>
        <dbReference type="ARBA" id="ARBA00009437"/>
    </source>
</evidence>
<evidence type="ECO:0000256" key="3">
    <source>
        <dbReference type="ARBA" id="ARBA00023125"/>
    </source>
</evidence>
<keyword evidence="8" id="KW-1185">Reference proteome</keyword>
<dbReference type="Pfam" id="PF00126">
    <property type="entry name" value="HTH_1"/>
    <property type="match status" value="1"/>
</dbReference>
<dbReference type="FunFam" id="1.10.10.10:FF:000001">
    <property type="entry name" value="LysR family transcriptional regulator"/>
    <property type="match status" value="1"/>
</dbReference>
<dbReference type="EMBL" id="NJGV01000002">
    <property type="protein sequence ID" value="OWY36391.1"/>
    <property type="molecule type" value="Genomic_DNA"/>
</dbReference>
<dbReference type="GO" id="GO:2000142">
    <property type="term" value="P:regulation of DNA-templated transcription initiation"/>
    <property type="evidence" value="ECO:0007669"/>
    <property type="project" value="TreeGrafter"/>
</dbReference>
<protein>
    <submittedName>
        <fullName evidence="7">LysR family transcriptional regulator</fullName>
    </submittedName>
</protein>
<dbReference type="PANTHER" id="PTHR30293">
    <property type="entry name" value="TRANSCRIPTIONAL REGULATORY PROTEIN NAC-RELATED"/>
    <property type="match status" value="1"/>
</dbReference>
<comment type="caution">
    <text evidence="7">The sequence shown here is derived from an EMBL/GenBank/DDBJ whole genome shotgun (WGS) entry which is preliminary data.</text>
</comment>
<accession>A0A225SYL4</accession>
<dbReference type="GO" id="GO:0003700">
    <property type="term" value="F:DNA-binding transcription factor activity"/>
    <property type="evidence" value="ECO:0007669"/>
    <property type="project" value="InterPro"/>
</dbReference>
<evidence type="ECO:0000256" key="5">
    <source>
        <dbReference type="ARBA" id="ARBA00023163"/>
    </source>
</evidence>
<sequence>MELRQLRYFVAIVDHGSLSRAARVLHIAQPALTQQIRQLEDEMAAQLLHRSAQGVIATDAGKVFYEHALAILKQVQDAKQAVAQSTDKPSGTVALGIPQSVSNALALPLLNAVRSIYPEITLQLTEELTGNLITQLKSGRINLAVLFDDGQLSSFAATPMIEEEMMYITRAKSRYGVKGRKGVPLAKAIEAPLILPGLAHGVRPRIENLVRAQGMSLDNVIEINSVAILKSAILADIGATILPVAPLLADIERGEMVAHPIAGEQISRTLVLCASRNIPLTTAAAAVERLVLDVTDELCRSGQWGHTRALERE</sequence>
<gene>
    <name evidence="7" type="ORF">CEJ45_04075</name>
</gene>
<dbReference type="GO" id="GO:0003677">
    <property type="term" value="F:DNA binding"/>
    <property type="evidence" value="ECO:0007669"/>
    <property type="project" value="UniProtKB-KW"/>
</dbReference>
<evidence type="ECO:0000313" key="8">
    <source>
        <dbReference type="Proteomes" id="UP000214747"/>
    </source>
</evidence>
<comment type="similarity">
    <text evidence="1">Belongs to the LysR transcriptional regulatory family.</text>
</comment>
<dbReference type="Gene3D" id="3.40.190.290">
    <property type="match status" value="1"/>
</dbReference>
<evidence type="ECO:0000313" key="7">
    <source>
        <dbReference type="EMBL" id="OWY36391.1"/>
    </source>
</evidence>
<dbReference type="Proteomes" id="UP000214747">
    <property type="component" value="Unassembled WGS sequence"/>
</dbReference>
<keyword evidence="4" id="KW-0010">Activator</keyword>
<evidence type="ECO:0000259" key="6">
    <source>
        <dbReference type="PROSITE" id="PS50931"/>
    </source>
</evidence>
<dbReference type="SUPFAM" id="SSF53850">
    <property type="entry name" value="Periplasmic binding protein-like II"/>
    <property type="match status" value="1"/>
</dbReference>
<dbReference type="InterPro" id="IPR000847">
    <property type="entry name" value="LysR_HTH_N"/>
</dbReference>
<keyword evidence="2" id="KW-0805">Transcription regulation</keyword>
<reference evidence="7 8" key="1">
    <citation type="journal article" date="2010" name="Int. J. Syst. Evol. Microbiol.">
        <title>Reclassification of Herbaspirillum putei as a later heterotypic synonym of Herbaspirillum huttiense, with the description of H. huttiense subsp. huttiense subsp. nov. and H. huttiense subsp. putei subsp. nov., comb. nov., and description of Herbaspirillum aquaticum sp. nov.</title>
        <authorList>
            <person name="Dobritsa A.P."/>
            <person name="Reddy M.C."/>
            <person name="Samadpour M."/>
        </authorList>
    </citation>
    <scope>NUCLEOTIDE SEQUENCE [LARGE SCALE GENOMIC DNA]</scope>
    <source>
        <strain evidence="7 8">IEH 4430</strain>
    </source>
</reference>
<dbReference type="AlphaFoldDB" id="A0A225SYL4"/>
<proteinExistence type="inferred from homology"/>
<evidence type="ECO:0000256" key="4">
    <source>
        <dbReference type="ARBA" id="ARBA00023159"/>
    </source>
</evidence>
<dbReference type="InterPro" id="IPR036390">
    <property type="entry name" value="WH_DNA-bd_sf"/>
</dbReference>
<evidence type="ECO:0000256" key="2">
    <source>
        <dbReference type="ARBA" id="ARBA00023015"/>
    </source>
</evidence>
<dbReference type="InterPro" id="IPR036388">
    <property type="entry name" value="WH-like_DNA-bd_sf"/>
</dbReference>
<dbReference type="Gene3D" id="1.10.10.10">
    <property type="entry name" value="Winged helix-like DNA-binding domain superfamily/Winged helix DNA-binding domain"/>
    <property type="match status" value="1"/>
</dbReference>
<feature type="domain" description="HTH lysR-type" evidence="6">
    <location>
        <begin position="1"/>
        <end position="58"/>
    </location>
</feature>
<dbReference type="RefSeq" id="WP_088753924.1">
    <property type="nucleotide sequence ID" value="NZ_JARJFG010000018.1"/>
</dbReference>
<organism evidence="7 8">
    <name type="scientific">Herbaspirillum aquaticum</name>
    <dbReference type="NCBI Taxonomy" id="568783"/>
    <lineage>
        <taxon>Bacteria</taxon>
        <taxon>Pseudomonadati</taxon>
        <taxon>Pseudomonadota</taxon>
        <taxon>Betaproteobacteria</taxon>
        <taxon>Burkholderiales</taxon>
        <taxon>Oxalobacteraceae</taxon>
        <taxon>Herbaspirillum</taxon>
    </lineage>
</organism>
<dbReference type="PRINTS" id="PR00039">
    <property type="entry name" value="HTHLYSR"/>
</dbReference>
<dbReference type="PROSITE" id="PS50931">
    <property type="entry name" value="HTH_LYSR"/>
    <property type="match status" value="1"/>
</dbReference>
<name>A0A225SYL4_9BURK</name>
<keyword evidence="5" id="KW-0804">Transcription</keyword>
<dbReference type="PANTHER" id="PTHR30293:SF0">
    <property type="entry name" value="NITROGEN ASSIMILATION REGULATORY PROTEIN NAC"/>
    <property type="match status" value="1"/>
</dbReference>